<feature type="transmembrane region" description="Helical" evidence="9">
    <location>
        <begin position="260"/>
        <end position="278"/>
    </location>
</feature>
<accession>A0A1I7Z1I9</accession>
<name>A0A1I7Z1I9_9BILA</name>
<dbReference type="PANTHER" id="PTHR24230">
    <property type="entry name" value="G-PROTEIN COUPLED RECEPTOR"/>
    <property type="match status" value="1"/>
</dbReference>
<dbReference type="GO" id="GO:0008528">
    <property type="term" value="F:G protein-coupled peptide receptor activity"/>
    <property type="evidence" value="ECO:0007669"/>
    <property type="project" value="TreeGrafter"/>
</dbReference>
<comment type="subcellular location">
    <subcellularLocation>
        <location evidence="1">Cell membrane</location>
        <topology evidence="1">Multi-pass membrane protein</topology>
    </subcellularLocation>
</comment>
<dbReference type="Proteomes" id="UP000095287">
    <property type="component" value="Unplaced"/>
</dbReference>
<dbReference type="WBParaSite" id="L893_g21832.t1">
    <property type="protein sequence ID" value="L893_g21832.t1"/>
    <property type="gene ID" value="L893_g21832"/>
</dbReference>
<feature type="transmembrane region" description="Helical" evidence="9">
    <location>
        <begin position="12"/>
        <end position="35"/>
    </location>
</feature>
<keyword evidence="7" id="KW-0675">Receptor</keyword>
<dbReference type="Pfam" id="PF00001">
    <property type="entry name" value="7tm_1"/>
    <property type="match status" value="1"/>
</dbReference>
<evidence type="ECO:0000256" key="3">
    <source>
        <dbReference type="ARBA" id="ARBA00022692"/>
    </source>
</evidence>
<dbReference type="Gene3D" id="1.20.1070.10">
    <property type="entry name" value="Rhodopsin 7-helix transmembrane proteins"/>
    <property type="match status" value="1"/>
</dbReference>
<proteinExistence type="predicted"/>
<feature type="transmembrane region" description="Helical" evidence="9">
    <location>
        <begin position="94"/>
        <end position="116"/>
    </location>
</feature>
<keyword evidence="2" id="KW-1003">Cell membrane</keyword>
<organism evidence="11 12">
    <name type="scientific">Steinernema glaseri</name>
    <dbReference type="NCBI Taxonomy" id="37863"/>
    <lineage>
        <taxon>Eukaryota</taxon>
        <taxon>Metazoa</taxon>
        <taxon>Ecdysozoa</taxon>
        <taxon>Nematoda</taxon>
        <taxon>Chromadorea</taxon>
        <taxon>Rhabditida</taxon>
        <taxon>Tylenchina</taxon>
        <taxon>Panagrolaimomorpha</taxon>
        <taxon>Strongyloidoidea</taxon>
        <taxon>Steinernematidae</taxon>
        <taxon>Steinernema</taxon>
    </lineage>
</organism>
<dbReference type="InterPro" id="IPR000276">
    <property type="entry name" value="GPCR_Rhodpsn"/>
</dbReference>
<protein>
    <submittedName>
        <fullName evidence="12">G_PROTEIN_RECEP_F1_2 domain-containing protein</fullName>
    </submittedName>
</protein>
<feature type="transmembrane region" description="Helical" evidence="9">
    <location>
        <begin position="188"/>
        <end position="209"/>
    </location>
</feature>
<keyword evidence="3 9" id="KW-0812">Transmembrane</keyword>
<dbReference type="AlphaFoldDB" id="A0A1I7Z1I9"/>
<evidence type="ECO:0000256" key="9">
    <source>
        <dbReference type="SAM" id="Phobius"/>
    </source>
</evidence>
<evidence type="ECO:0000256" key="6">
    <source>
        <dbReference type="ARBA" id="ARBA00023136"/>
    </source>
</evidence>
<reference evidence="12" key="1">
    <citation type="submission" date="2016-11" db="UniProtKB">
        <authorList>
            <consortium name="WormBaseParasite"/>
        </authorList>
    </citation>
    <scope>IDENTIFICATION</scope>
</reference>
<evidence type="ECO:0000256" key="4">
    <source>
        <dbReference type="ARBA" id="ARBA00022989"/>
    </source>
</evidence>
<dbReference type="GO" id="GO:0005886">
    <property type="term" value="C:plasma membrane"/>
    <property type="evidence" value="ECO:0007669"/>
    <property type="project" value="UniProtKB-SubCell"/>
</dbReference>
<evidence type="ECO:0000313" key="12">
    <source>
        <dbReference type="WBParaSite" id="L893_g21832.t1"/>
    </source>
</evidence>
<evidence type="ECO:0000256" key="2">
    <source>
        <dbReference type="ARBA" id="ARBA00022475"/>
    </source>
</evidence>
<keyword evidence="5" id="KW-0297">G-protein coupled receptor</keyword>
<dbReference type="PRINTS" id="PR00237">
    <property type="entry name" value="GPCRRHODOPSN"/>
</dbReference>
<dbReference type="PROSITE" id="PS50262">
    <property type="entry name" value="G_PROTEIN_RECEP_F1_2"/>
    <property type="match status" value="1"/>
</dbReference>
<dbReference type="InterPro" id="IPR017452">
    <property type="entry name" value="GPCR_Rhodpsn_7TM"/>
</dbReference>
<dbReference type="GO" id="GO:0007218">
    <property type="term" value="P:neuropeptide signaling pathway"/>
    <property type="evidence" value="ECO:0007669"/>
    <property type="project" value="TreeGrafter"/>
</dbReference>
<evidence type="ECO:0000256" key="1">
    <source>
        <dbReference type="ARBA" id="ARBA00004651"/>
    </source>
</evidence>
<keyword evidence="6 9" id="KW-0472">Membrane</keyword>
<sequence>MSVEVDRIPADYVQIVLYVLFVAVGLPVNVSTFVYMLRRYRHARNPLLLLHINLNLSDILVLSVYCTGFIAWFVTYEWEFGETACITMRFMDHLVFQISSIVMVCIALYRLYALRYPMVVSTVGQSRVFGLMGAAWLLAVVLSLPQVFIWKQIEFGGMTQCVTIWTEQILRNETGVEVNMTHMKLYNIYHLMTIFYVPLAILTISYVLIMSDVCRTLRQHEEPYSLTEMTKVSAQRYSVRLLAPFPLRGQDRLRRAKVKSLRITLLLIIAYVVTWLPYNLLSWWMVVNVEGYRKIEDLLYCLNCLVVLNSVINPFIYGRCRARVLRVGKKEARTKKRAGPAGCCLFAAS</sequence>
<feature type="domain" description="G-protein coupled receptors family 1 profile" evidence="10">
    <location>
        <begin position="28"/>
        <end position="317"/>
    </location>
</feature>
<keyword evidence="8" id="KW-0807">Transducer</keyword>
<evidence type="ECO:0000256" key="8">
    <source>
        <dbReference type="ARBA" id="ARBA00023224"/>
    </source>
</evidence>
<evidence type="ECO:0000259" key="10">
    <source>
        <dbReference type="PROSITE" id="PS50262"/>
    </source>
</evidence>
<dbReference type="PANTHER" id="PTHR24230:SF49">
    <property type="entry name" value="G-PROTEIN COUPLED RECEPTORS FAMILY 1 PROFILE DOMAIN-CONTAINING PROTEIN"/>
    <property type="match status" value="1"/>
</dbReference>
<evidence type="ECO:0000256" key="5">
    <source>
        <dbReference type="ARBA" id="ARBA00023040"/>
    </source>
</evidence>
<dbReference type="SUPFAM" id="SSF81321">
    <property type="entry name" value="Family A G protein-coupled receptor-like"/>
    <property type="match status" value="1"/>
</dbReference>
<keyword evidence="4 9" id="KW-1133">Transmembrane helix</keyword>
<evidence type="ECO:0000313" key="11">
    <source>
        <dbReference type="Proteomes" id="UP000095287"/>
    </source>
</evidence>
<feature type="transmembrane region" description="Helical" evidence="9">
    <location>
        <begin position="47"/>
        <end position="74"/>
    </location>
</feature>
<evidence type="ECO:0000256" key="7">
    <source>
        <dbReference type="ARBA" id="ARBA00023170"/>
    </source>
</evidence>
<feature type="transmembrane region" description="Helical" evidence="9">
    <location>
        <begin position="298"/>
        <end position="317"/>
    </location>
</feature>
<keyword evidence="11" id="KW-1185">Reference proteome</keyword>
<feature type="transmembrane region" description="Helical" evidence="9">
    <location>
        <begin position="128"/>
        <end position="149"/>
    </location>
</feature>